<evidence type="ECO:0000313" key="14">
    <source>
        <dbReference type="EMBL" id="QFS52816.1"/>
    </source>
</evidence>
<dbReference type="InterPro" id="IPR003593">
    <property type="entry name" value="AAA+_ATPase"/>
</dbReference>
<gene>
    <name evidence="14" type="ORF">GXM_10080</name>
</gene>
<proteinExistence type="predicted"/>
<evidence type="ECO:0000259" key="13">
    <source>
        <dbReference type="PROSITE" id="PS50990"/>
    </source>
</evidence>
<dbReference type="PROSITE" id="PS50990">
    <property type="entry name" value="PEPTIDASE_C39"/>
    <property type="match status" value="1"/>
</dbReference>
<evidence type="ECO:0000256" key="10">
    <source>
        <dbReference type="SAM" id="Phobius"/>
    </source>
</evidence>
<evidence type="ECO:0000256" key="9">
    <source>
        <dbReference type="ARBA" id="ARBA00023136"/>
    </source>
</evidence>
<dbReference type="GO" id="GO:0016887">
    <property type="term" value="F:ATP hydrolysis activity"/>
    <property type="evidence" value="ECO:0007669"/>
    <property type="project" value="InterPro"/>
</dbReference>
<keyword evidence="8 10" id="KW-1133">Transmembrane helix</keyword>
<feature type="domain" description="Peptidase C39" evidence="13">
    <location>
        <begin position="8"/>
        <end position="129"/>
    </location>
</feature>
<dbReference type="Pfam" id="PF00664">
    <property type="entry name" value="ABC_membrane"/>
    <property type="match status" value="1"/>
</dbReference>
<evidence type="ECO:0000256" key="2">
    <source>
        <dbReference type="ARBA" id="ARBA00022448"/>
    </source>
</evidence>
<feature type="transmembrane region" description="Helical" evidence="10">
    <location>
        <begin position="272"/>
        <end position="296"/>
    </location>
</feature>
<dbReference type="CDD" id="cd18570">
    <property type="entry name" value="ABC_6TM_PCAT1_LagD_like"/>
    <property type="match status" value="1"/>
</dbReference>
<evidence type="ECO:0000256" key="8">
    <source>
        <dbReference type="ARBA" id="ARBA00022989"/>
    </source>
</evidence>
<dbReference type="SUPFAM" id="SSF90123">
    <property type="entry name" value="ABC transporter transmembrane region"/>
    <property type="match status" value="1"/>
</dbReference>
<dbReference type="GO" id="GO:0005524">
    <property type="term" value="F:ATP binding"/>
    <property type="evidence" value="ECO:0007669"/>
    <property type="project" value="UniProtKB-KW"/>
</dbReference>
<keyword evidence="7" id="KW-0067">ATP-binding</keyword>
<dbReference type="CDD" id="cd02418">
    <property type="entry name" value="Peptidase_C39B"/>
    <property type="match status" value="1"/>
</dbReference>
<evidence type="ECO:0000256" key="1">
    <source>
        <dbReference type="ARBA" id="ARBA00004651"/>
    </source>
</evidence>
<keyword evidence="6" id="KW-0645">Protease</keyword>
<dbReference type="PROSITE" id="PS50929">
    <property type="entry name" value="ABC_TM1F"/>
    <property type="match status" value="1"/>
</dbReference>
<dbReference type="InterPro" id="IPR005074">
    <property type="entry name" value="Peptidase_C39"/>
</dbReference>
<dbReference type="PANTHER" id="PTHR24221:SF646">
    <property type="entry name" value="HAEMOLYSIN SECRETION ATP-BINDING PROTEIN"/>
    <property type="match status" value="1"/>
</dbReference>
<evidence type="ECO:0000256" key="5">
    <source>
        <dbReference type="ARBA" id="ARBA00022741"/>
    </source>
</evidence>
<dbReference type="InterPro" id="IPR003439">
    <property type="entry name" value="ABC_transporter-like_ATP-bd"/>
</dbReference>
<dbReference type="SUPFAM" id="SSF52540">
    <property type="entry name" value="P-loop containing nucleoside triphosphate hydrolases"/>
    <property type="match status" value="1"/>
</dbReference>
<dbReference type="InterPro" id="IPR011527">
    <property type="entry name" value="ABC1_TM_dom"/>
</dbReference>
<dbReference type="GO" id="GO:0140359">
    <property type="term" value="F:ABC-type transporter activity"/>
    <property type="evidence" value="ECO:0007669"/>
    <property type="project" value="InterPro"/>
</dbReference>
<evidence type="ECO:0000313" key="15">
    <source>
        <dbReference type="Proteomes" id="UP000326678"/>
    </source>
</evidence>
<keyword evidence="6" id="KW-0788">Thiol protease</keyword>
<dbReference type="AlphaFoldDB" id="A0A5P8WKX3"/>
<dbReference type="PROSITE" id="PS50893">
    <property type="entry name" value="ABC_TRANSPORTER_2"/>
    <property type="match status" value="1"/>
</dbReference>
<evidence type="ECO:0000259" key="12">
    <source>
        <dbReference type="PROSITE" id="PS50929"/>
    </source>
</evidence>
<protein>
    <submittedName>
        <fullName evidence="14">Bacteriocin-processing peptidase</fullName>
    </submittedName>
</protein>
<reference evidence="14 15" key="1">
    <citation type="submission" date="2019-10" db="EMBL/GenBank/DDBJ databases">
        <title>Genomic and transcriptomic insights into the perfect genentic adaptation of a filamentous nitrogen-fixing cyanobacterium to rice fields.</title>
        <authorList>
            <person name="Chen Z."/>
        </authorList>
    </citation>
    <scope>NUCLEOTIDE SEQUENCE [LARGE SCALE GENOMIC DNA]</scope>
    <source>
        <strain evidence="14">CCNUC1</strain>
    </source>
</reference>
<dbReference type="Gene3D" id="1.20.1560.10">
    <property type="entry name" value="ABC transporter type 1, transmembrane domain"/>
    <property type="match status" value="1"/>
</dbReference>
<dbReference type="GO" id="GO:0005886">
    <property type="term" value="C:plasma membrane"/>
    <property type="evidence" value="ECO:0007669"/>
    <property type="project" value="UniProtKB-SubCell"/>
</dbReference>
<sequence length="713" mass="79392">MKFQVYLQHSEEDCGPACLNSIAKYYGRSFSINRIREAVGTSKQGTTLLGLKRGSEILGFYAQCVRAPSEQDYLDKVTLPAIIHWKGNHYVILYGRKKNQYVIGDPRVGIRYVSYEDLKDSWTDRIMLLLEADPVRFFTQPNDKVDGIRRFLPRLLQYRTILLQICLFAIVVGFLSLTSPFLIQILTDNVLVSGNISLLTSILLAVVVMKIFSSSLQAAEYILIAHFGQRLELDLILEFGHQILRLPLSYYESRSSGGVVSRLRDIEIINQLAAQVIFKLPSEIFIAIVSLCIMGFYSWKLAFLSIIINGIIAIFPLFSLPSLRIKFRNLLATQEENQSILVETFKGALTVKTTTAASPLWDDFISRFGYLANLSFSTIKIGIINKIFSDFTSDIGTVVLLGFGSSLVIAKELSIGQLLAFNSMSINFFSLTKTLIVFADDLIRVQATAERLSDIIDFSPEVKGDTAKPIVNILPIANITCANLSFNYPGEAELIENLNVTIPGGKITALIGRSGCGKSTLAKLIVGLYPVQSGNINIGFYNLQDVDLDCLRQQIVMVSQESHFWSKSVIENFRLAAPYATFEEIIEACEIANAHNFICRLPGHYHTILGEFGANLSGGQRQRLSLARGIVTNPPILILDEATAGLDPVGESEVLERLLSQRQGKTTILISHRPRVINRADWVVLLDKGKLEIQGSLEELYSKPGSHLDFLFP</sequence>
<dbReference type="EMBL" id="CP045231">
    <property type="protein sequence ID" value="QFS52816.1"/>
    <property type="molecule type" value="Genomic_DNA"/>
</dbReference>
<organism evidence="14 15">
    <name type="scientific">Nostoc sphaeroides CCNUC1</name>
    <dbReference type="NCBI Taxonomy" id="2653204"/>
    <lineage>
        <taxon>Bacteria</taxon>
        <taxon>Bacillati</taxon>
        <taxon>Cyanobacteriota</taxon>
        <taxon>Cyanophyceae</taxon>
        <taxon>Nostocales</taxon>
        <taxon>Nostocaceae</taxon>
        <taxon>Nostoc</taxon>
    </lineage>
</organism>
<evidence type="ECO:0000256" key="4">
    <source>
        <dbReference type="ARBA" id="ARBA00022692"/>
    </source>
</evidence>
<dbReference type="InterPro" id="IPR027417">
    <property type="entry name" value="P-loop_NTPase"/>
</dbReference>
<dbReference type="Pfam" id="PF00005">
    <property type="entry name" value="ABC_tran"/>
    <property type="match status" value="1"/>
</dbReference>
<dbReference type="RefSeq" id="WP_152592931.1">
    <property type="nucleotide sequence ID" value="NZ_CP045231.1"/>
</dbReference>
<keyword evidence="2" id="KW-0813">Transport</keyword>
<accession>A0A5P8WKX3</accession>
<dbReference type="GO" id="GO:0006508">
    <property type="term" value="P:proteolysis"/>
    <property type="evidence" value="ECO:0007669"/>
    <property type="project" value="InterPro"/>
</dbReference>
<dbReference type="Proteomes" id="UP000326678">
    <property type="component" value="Chromosome pGXM04"/>
</dbReference>
<feature type="transmembrane region" description="Helical" evidence="10">
    <location>
        <begin position="192"/>
        <end position="212"/>
    </location>
</feature>
<name>A0A5P8WKX3_9NOSO</name>
<evidence type="ECO:0000259" key="11">
    <source>
        <dbReference type="PROSITE" id="PS50893"/>
    </source>
</evidence>
<evidence type="ECO:0000256" key="7">
    <source>
        <dbReference type="ARBA" id="ARBA00022840"/>
    </source>
</evidence>
<evidence type="ECO:0000256" key="6">
    <source>
        <dbReference type="ARBA" id="ARBA00022807"/>
    </source>
</evidence>
<dbReference type="PANTHER" id="PTHR24221">
    <property type="entry name" value="ATP-BINDING CASSETTE SUB-FAMILY B"/>
    <property type="match status" value="1"/>
</dbReference>
<dbReference type="InterPro" id="IPR036640">
    <property type="entry name" value="ABC1_TM_sf"/>
</dbReference>
<keyword evidence="4 10" id="KW-0812">Transmembrane</keyword>
<dbReference type="InterPro" id="IPR039421">
    <property type="entry name" value="Type_1_exporter"/>
</dbReference>
<dbReference type="GO" id="GO:0034040">
    <property type="term" value="F:ATPase-coupled lipid transmembrane transporter activity"/>
    <property type="evidence" value="ECO:0007669"/>
    <property type="project" value="TreeGrafter"/>
</dbReference>
<keyword evidence="9 10" id="KW-0472">Membrane</keyword>
<dbReference type="Gene3D" id="3.40.50.300">
    <property type="entry name" value="P-loop containing nucleotide triphosphate hydrolases"/>
    <property type="match status" value="1"/>
</dbReference>
<dbReference type="GO" id="GO:0008234">
    <property type="term" value="F:cysteine-type peptidase activity"/>
    <property type="evidence" value="ECO:0007669"/>
    <property type="project" value="UniProtKB-KW"/>
</dbReference>
<dbReference type="FunFam" id="3.40.50.300:FF:000299">
    <property type="entry name" value="ABC transporter ATP-binding protein/permease"/>
    <property type="match status" value="1"/>
</dbReference>
<keyword evidence="5" id="KW-0547">Nucleotide-binding</keyword>
<dbReference type="KEGG" id="nsh:GXM_10080"/>
<dbReference type="Pfam" id="PF03412">
    <property type="entry name" value="Peptidase_C39"/>
    <property type="match status" value="1"/>
</dbReference>
<dbReference type="SMART" id="SM00382">
    <property type="entry name" value="AAA"/>
    <property type="match status" value="1"/>
</dbReference>
<feature type="transmembrane region" description="Helical" evidence="10">
    <location>
        <begin position="302"/>
        <end position="320"/>
    </location>
</feature>
<dbReference type="Gene3D" id="3.90.70.10">
    <property type="entry name" value="Cysteine proteinases"/>
    <property type="match status" value="1"/>
</dbReference>
<keyword evidence="6" id="KW-0378">Hydrolase</keyword>
<evidence type="ECO:0000256" key="3">
    <source>
        <dbReference type="ARBA" id="ARBA00022475"/>
    </source>
</evidence>
<feature type="domain" description="ABC transmembrane type-1" evidence="12">
    <location>
        <begin position="165"/>
        <end position="444"/>
    </location>
</feature>
<feature type="domain" description="ABC transporter" evidence="11">
    <location>
        <begin position="479"/>
        <end position="713"/>
    </location>
</feature>
<keyword evidence="15" id="KW-1185">Reference proteome</keyword>
<dbReference type="InterPro" id="IPR017871">
    <property type="entry name" value="ABC_transporter-like_CS"/>
</dbReference>
<dbReference type="PROSITE" id="PS00211">
    <property type="entry name" value="ABC_TRANSPORTER_1"/>
    <property type="match status" value="1"/>
</dbReference>
<comment type="subcellular location">
    <subcellularLocation>
        <location evidence="1">Cell membrane</location>
        <topology evidence="1">Multi-pass membrane protein</topology>
    </subcellularLocation>
</comment>
<feature type="transmembrane region" description="Helical" evidence="10">
    <location>
        <begin position="161"/>
        <end position="186"/>
    </location>
</feature>
<keyword evidence="3" id="KW-1003">Cell membrane</keyword>